<organism evidence="2 3">
    <name type="scientific">Rhypophila decipiens</name>
    <dbReference type="NCBI Taxonomy" id="261697"/>
    <lineage>
        <taxon>Eukaryota</taxon>
        <taxon>Fungi</taxon>
        <taxon>Dikarya</taxon>
        <taxon>Ascomycota</taxon>
        <taxon>Pezizomycotina</taxon>
        <taxon>Sordariomycetes</taxon>
        <taxon>Sordariomycetidae</taxon>
        <taxon>Sordariales</taxon>
        <taxon>Naviculisporaceae</taxon>
        <taxon>Rhypophila</taxon>
    </lineage>
</organism>
<name>A0AAN7B997_9PEZI</name>
<dbReference type="Proteomes" id="UP001301769">
    <property type="component" value="Unassembled WGS sequence"/>
</dbReference>
<evidence type="ECO:0000256" key="1">
    <source>
        <dbReference type="SAM" id="MobiDB-lite"/>
    </source>
</evidence>
<accession>A0AAN7B997</accession>
<proteinExistence type="predicted"/>
<evidence type="ECO:0000313" key="3">
    <source>
        <dbReference type="Proteomes" id="UP001301769"/>
    </source>
</evidence>
<reference evidence="2" key="1">
    <citation type="journal article" date="2023" name="Mol. Phylogenet. Evol.">
        <title>Genome-scale phylogeny and comparative genomics of the fungal order Sordariales.</title>
        <authorList>
            <person name="Hensen N."/>
            <person name="Bonometti L."/>
            <person name="Westerberg I."/>
            <person name="Brannstrom I.O."/>
            <person name="Guillou S."/>
            <person name="Cros-Aarteil S."/>
            <person name="Calhoun S."/>
            <person name="Haridas S."/>
            <person name="Kuo A."/>
            <person name="Mondo S."/>
            <person name="Pangilinan J."/>
            <person name="Riley R."/>
            <person name="LaButti K."/>
            <person name="Andreopoulos B."/>
            <person name="Lipzen A."/>
            <person name="Chen C."/>
            <person name="Yan M."/>
            <person name="Daum C."/>
            <person name="Ng V."/>
            <person name="Clum A."/>
            <person name="Steindorff A."/>
            <person name="Ohm R.A."/>
            <person name="Martin F."/>
            <person name="Silar P."/>
            <person name="Natvig D.O."/>
            <person name="Lalanne C."/>
            <person name="Gautier V."/>
            <person name="Ament-Velasquez S.L."/>
            <person name="Kruys A."/>
            <person name="Hutchinson M.I."/>
            <person name="Powell A.J."/>
            <person name="Barry K."/>
            <person name="Miller A.N."/>
            <person name="Grigoriev I.V."/>
            <person name="Debuchy R."/>
            <person name="Gladieux P."/>
            <person name="Hiltunen Thoren M."/>
            <person name="Johannesson H."/>
        </authorList>
    </citation>
    <scope>NUCLEOTIDE SEQUENCE</scope>
    <source>
        <strain evidence="2">PSN293</strain>
    </source>
</reference>
<evidence type="ECO:0000313" key="2">
    <source>
        <dbReference type="EMBL" id="KAK4215199.1"/>
    </source>
</evidence>
<feature type="region of interest" description="Disordered" evidence="1">
    <location>
        <begin position="1"/>
        <end position="21"/>
    </location>
</feature>
<protein>
    <submittedName>
        <fullName evidence="2">Uncharacterized protein</fullName>
    </submittedName>
</protein>
<sequence>MTSETPNDAVPTEGNFIAGTRDENPSWLQRRRRNAAESPLYRLSEELILDIIDKTDPLDRHVLWFTSALFMRLISTLTMPVPPWILSYLQRRGNRGASREEGYANIRKCIDVLNSVNRRWLIWTRPSVALLLEILRRVEEKSQVERHLEGFEGRRKLTRLLEQHKLALRALLHRDRAHQYCDRCISVGELSTEWFCLVDKAKVNICPHRALTLREVTGYLGRGKVAFDKNKANWNVLDLSRWLGLEGSGCNSSARGDLCLSESDRRMVRAVFSNDFGKLRIASRTKVFDLDVWRRREGKVSLDLIRNWTLDRANEDKMRGVLCPHVRLGDGRLLLPFEQNHCACCDYGGQDAEEDSNIFGAAADGHLSTALHLHDKTEPCCRCRSQKAIGCHVANKSSNKPHAEDIFEGNFAFLYPSTGHDYTCHMCQMVYSWTRGPYGPIYLQTSVLIDIKSATRALNLWPGRLLEQAAKQWTKHADPESCFDDAASDASTSSGREHADFYICPDATCLAGKGRWDWIDFYLDYVMSEQTPSKPKVDEDGWTAVTVRKQSHRRGRPPMS</sequence>
<dbReference type="AlphaFoldDB" id="A0AAN7B997"/>
<keyword evidence="3" id="KW-1185">Reference proteome</keyword>
<reference evidence="2" key="2">
    <citation type="submission" date="2023-05" db="EMBL/GenBank/DDBJ databases">
        <authorList>
            <consortium name="Lawrence Berkeley National Laboratory"/>
            <person name="Steindorff A."/>
            <person name="Hensen N."/>
            <person name="Bonometti L."/>
            <person name="Westerberg I."/>
            <person name="Brannstrom I.O."/>
            <person name="Guillou S."/>
            <person name="Cros-Aarteil S."/>
            <person name="Calhoun S."/>
            <person name="Haridas S."/>
            <person name="Kuo A."/>
            <person name="Mondo S."/>
            <person name="Pangilinan J."/>
            <person name="Riley R."/>
            <person name="Labutti K."/>
            <person name="Andreopoulos B."/>
            <person name="Lipzen A."/>
            <person name="Chen C."/>
            <person name="Yanf M."/>
            <person name="Daum C."/>
            <person name="Ng V."/>
            <person name="Clum A."/>
            <person name="Ohm R."/>
            <person name="Martin F."/>
            <person name="Silar P."/>
            <person name="Natvig D."/>
            <person name="Lalanne C."/>
            <person name="Gautier V."/>
            <person name="Ament-Velasquez S.L."/>
            <person name="Kruys A."/>
            <person name="Hutchinson M.I."/>
            <person name="Powell A.J."/>
            <person name="Barry K."/>
            <person name="Miller A.N."/>
            <person name="Grigoriev I.V."/>
            <person name="Debuchy R."/>
            <person name="Gladieux P."/>
            <person name="Thoren M.H."/>
            <person name="Johannesson H."/>
        </authorList>
    </citation>
    <scope>NUCLEOTIDE SEQUENCE</scope>
    <source>
        <strain evidence="2">PSN293</strain>
    </source>
</reference>
<dbReference type="EMBL" id="MU858083">
    <property type="protein sequence ID" value="KAK4215199.1"/>
    <property type="molecule type" value="Genomic_DNA"/>
</dbReference>
<comment type="caution">
    <text evidence="2">The sequence shown here is derived from an EMBL/GenBank/DDBJ whole genome shotgun (WGS) entry which is preliminary data.</text>
</comment>
<gene>
    <name evidence="2" type="ORF">QBC37DRAFT_398953</name>
</gene>